<dbReference type="Proteomes" id="UP000051757">
    <property type="component" value="Unassembled WGS sequence"/>
</dbReference>
<accession>A0A0R0B2X2</accession>
<keyword evidence="1" id="KW-1133">Transmembrane helix</keyword>
<keyword evidence="3" id="KW-1185">Reference proteome</keyword>
<reference evidence="2 3" key="1">
    <citation type="journal article" date="2016" name="Front. Microbiol.">
        <title>Genome Sequence of Type Strains of Genus Stenotrophomonas.</title>
        <authorList>
            <person name="Patil P.P."/>
            <person name="Midha S."/>
            <person name="Kumar S."/>
            <person name="Patil P.B."/>
        </authorList>
    </citation>
    <scope>NUCLEOTIDE SEQUENCE [LARGE SCALE GENOMIC DNA]</scope>
    <source>
        <strain evidence="2 3">LMG 978</strain>
    </source>
</reference>
<dbReference type="AlphaFoldDB" id="A0A0R0B2X2"/>
<organism evidence="2 3">
    <name type="scientific">Stenotrophomonas beteli</name>
    <dbReference type="NCBI Taxonomy" id="3384461"/>
    <lineage>
        <taxon>Bacteria</taxon>
        <taxon>Pseudomonadati</taxon>
        <taxon>Pseudomonadota</taxon>
        <taxon>Gammaproteobacteria</taxon>
        <taxon>Lysobacterales</taxon>
        <taxon>Lysobacteraceae</taxon>
        <taxon>Stenotrophomonas</taxon>
        <taxon>Stenotrophomonas maltophilia group</taxon>
    </lineage>
</organism>
<name>A0A0R0B2X2_9GAMM</name>
<evidence type="ECO:0000256" key="1">
    <source>
        <dbReference type="SAM" id="Phobius"/>
    </source>
</evidence>
<keyword evidence="1" id="KW-0812">Transmembrane</keyword>
<gene>
    <name evidence="2" type="ORF">ARC23_00710</name>
</gene>
<dbReference type="EMBL" id="LLXV01000022">
    <property type="protein sequence ID" value="KRG51574.1"/>
    <property type="molecule type" value="Genomic_DNA"/>
</dbReference>
<feature type="transmembrane region" description="Helical" evidence="1">
    <location>
        <begin position="311"/>
        <end position="329"/>
    </location>
</feature>
<sequence>MPQKTRLEILAEMVTGYSSARHEKQMLPIGHPRFAWHARFRRLSPSSWAIPEDIPYVAATSLLDAYWQLPRRPDLAFNSLWSATNSSYNDLFLASPQNAASAKLTDKMSIDFSLKEIAARLNLMVPTSSPAMAPAQGISIRDLIKMYLKNAHDRNFHFVAQYILRGIAVEEHNANKVPPKAAIRDILVPASYLSFKKEFGSIHAKIKASLGGKYATLCTITESACGTEINFGIQDSKKARGIVHQASLLLRQEALNPSMTNGGVAGTFSSDQHWLSFVVRPLLYASRNNAAHGNVASRLNSLSASANSVTAATWTFLFCYLYFSLILLCQAKITLADLEPLYENADLV</sequence>
<proteinExistence type="predicted"/>
<keyword evidence="1" id="KW-0472">Membrane</keyword>
<evidence type="ECO:0000313" key="3">
    <source>
        <dbReference type="Proteomes" id="UP000051757"/>
    </source>
</evidence>
<protein>
    <submittedName>
        <fullName evidence="2">Uncharacterized protein</fullName>
    </submittedName>
</protein>
<dbReference type="OrthoDB" id="5186531at2"/>
<evidence type="ECO:0000313" key="2">
    <source>
        <dbReference type="EMBL" id="KRG51574.1"/>
    </source>
</evidence>
<comment type="caution">
    <text evidence="2">The sequence shown here is derived from an EMBL/GenBank/DDBJ whole genome shotgun (WGS) entry which is preliminary data.</text>
</comment>